<dbReference type="PROSITE" id="PS50005">
    <property type="entry name" value="TPR"/>
    <property type="match status" value="2"/>
</dbReference>
<keyword evidence="1" id="KW-0802">TPR repeat</keyword>
<dbReference type="AlphaFoldDB" id="A0A1E5IVR0"/>
<dbReference type="PANTHER" id="PTHR44395:SF1">
    <property type="entry name" value="PROTEIN O-MANNOSYL-TRANSFERASE TMTC3"/>
    <property type="match status" value="1"/>
</dbReference>
<dbReference type="Proteomes" id="UP000773469">
    <property type="component" value="Unassembled WGS sequence"/>
</dbReference>
<dbReference type="NCBIfam" id="TIGR02521">
    <property type="entry name" value="type_IV_pilW"/>
    <property type="match status" value="1"/>
</dbReference>
<evidence type="ECO:0000256" key="1">
    <source>
        <dbReference type="PROSITE-ProRule" id="PRU00339"/>
    </source>
</evidence>
<reference evidence="3 4" key="1">
    <citation type="submission" date="2016-07" db="EMBL/GenBank/DDBJ databases">
        <title>Whole-genome of two Shewanella species isolated from a digestive organ of sea cucumber Apostichopus japonicus Selenka 1867.</title>
        <authorList>
            <person name="Hong H.-H."/>
            <person name="Choi H."/>
            <person name="Cheon S."/>
            <person name="Oh J.-S."/>
            <person name="Lee H.-G."/>
            <person name="Park C."/>
        </authorList>
    </citation>
    <scope>NUCLEOTIDE SEQUENCE [LARGE SCALE GENOMIC DNA]</scope>
    <source>
        <strain evidence="3 4">CSB03KR</strain>
    </source>
</reference>
<dbReference type="SMART" id="SM00028">
    <property type="entry name" value="TPR"/>
    <property type="match status" value="4"/>
</dbReference>
<dbReference type="GO" id="GO:0000030">
    <property type="term" value="F:mannosyltransferase activity"/>
    <property type="evidence" value="ECO:0007669"/>
    <property type="project" value="TreeGrafter"/>
</dbReference>
<accession>A0A1E5IVR0</accession>
<dbReference type="InterPro" id="IPR013360">
    <property type="entry name" value="Pilus_4_PilW"/>
</dbReference>
<dbReference type="OrthoDB" id="9814042at2"/>
<dbReference type="SUPFAM" id="SSF48452">
    <property type="entry name" value="TPR-like"/>
    <property type="match status" value="1"/>
</dbReference>
<protein>
    <submittedName>
        <fullName evidence="3">Type IV pilus biogenesis/stability protein PilW</fullName>
    </submittedName>
</protein>
<gene>
    <name evidence="2" type="primary">pilF</name>
    <name evidence="3" type="ORF">BEL05_19560</name>
    <name evidence="2" type="ORF">TUM3794_37470</name>
</gene>
<feature type="repeat" description="TPR" evidence="1">
    <location>
        <begin position="46"/>
        <end position="79"/>
    </location>
</feature>
<dbReference type="InterPro" id="IPR011990">
    <property type="entry name" value="TPR-like_helical_dom_sf"/>
</dbReference>
<evidence type="ECO:0000313" key="4">
    <source>
        <dbReference type="Proteomes" id="UP000095230"/>
    </source>
</evidence>
<dbReference type="Proteomes" id="UP000095230">
    <property type="component" value="Unassembled WGS sequence"/>
</dbReference>
<dbReference type="PROSITE" id="PS51257">
    <property type="entry name" value="PROKAR_LIPOPROTEIN"/>
    <property type="match status" value="1"/>
</dbReference>
<name>A0A1E5IVR0_SHECO</name>
<dbReference type="InterPro" id="IPR019734">
    <property type="entry name" value="TPR_rpt"/>
</dbReference>
<dbReference type="RefSeq" id="WP_028765255.1">
    <property type="nucleotide sequence ID" value="NZ_BPEU01000036.1"/>
</dbReference>
<dbReference type="EMBL" id="MCBT01000018">
    <property type="protein sequence ID" value="OEG74630.1"/>
    <property type="molecule type" value="Genomic_DNA"/>
</dbReference>
<evidence type="ECO:0000313" key="5">
    <source>
        <dbReference type="Proteomes" id="UP000773469"/>
    </source>
</evidence>
<dbReference type="PANTHER" id="PTHR44395">
    <property type="match status" value="1"/>
</dbReference>
<reference evidence="2 5" key="2">
    <citation type="submission" date="2021-05" db="EMBL/GenBank/DDBJ databases">
        <title>Molecular characterization for Shewanella algae harboring chromosomal blaOXA-55-like strains isolated from clinical and environment sample.</title>
        <authorList>
            <person name="Ohama Y."/>
            <person name="Aoki K."/>
            <person name="Harada S."/>
            <person name="Moriya K."/>
            <person name="Ishii Y."/>
            <person name="Tateda K."/>
        </authorList>
    </citation>
    <scope>NUCLEOTIDE SEQUENCE [LARGE SCALE GENOMIC DNA]</scope>
    <source>
        <strain evidence="2 5">MBTL60-118</strain>
    </source>
</reference>
<dbReference type="EMBL" id="BPEU01000036">
    <property type="protein sequence ID" value="GIU45967.1"/>
    <property type="molecule type" value="Genomic_DNA"/>
</dbReference>
<dbReference type="Pfam" id="PF13424">
    <property type="entry name" value="TPR_12"/>
    <property type="match status" value="1"/>
</dbReference>
<dbReference type="GO" id="GO:0035269">
    <property type="term" value="P:protein O-linked glycosylation via mannose"/>
    <property type="evidence" value="ECO:0007669"/>
    <property type="project" value="TreeGrafter"/>
</dbReference>
<sequence length="262" mass="29351">MMHQKPKFSILLILTSIMVSGCVTERTYSGTDVPVTERAFDNVTAARQRVQLGLTYLKKGNSEQAKYNLDKALEFAPNLEDVHVALAYYYQSVGEIELTEKSYRDAINASDATGDSMNNFGVFLCQQEKYDQAEEMFLKAVKMPKYTRSASSYENLGICSRKSGDLQKAQRYFGMALNYDPRRATSLIEISEIELELGNYSAAKAGLARYHRVVPESAQSLALGIKIEQGLNDSDAVRKFGILLLAKFPASYEAKQYRASMH</sequence>
<feature type="repeat" description="TPR" evidence="1">
    <location>
        <begin position="150"/>
        <end position="183"/>
    </location>
</feature>
<keyword evidence="5" id="KW-1185">Reference proteome</keyword>
<dbReference type="Pfam" id="PF13181">
    <property type="entry name" value="TPR_8"/>
    <property type="match status" value="1"/>
</dbReference>
<evidence type="ECO:0000313" key="2">
    <source>
        <dbReference type="EMBL" id="GIU45967.1"/>
    </source>
</evidence>
<organism evidence="3 4">
    <name type="scientific">Shewanella colwelliana</name>
    <name type="common">Alteromonas colwelliana</name>
    <dbReference type="NCBI Taxonomy" id="23"/>
    <lineage>
        <taxon>Bacteria</taxon>
        <taxon>Pseudomonadati</taxon>
        <taxon>Pseudomonadota</taxon>
        <taxon>Gammaproteobacteria</taxon>
        <taxon>Alteromonadales</taxon>
        <taxon>Shewanellaceae</taxon>
        <taxon>Shewanella</taxon>
    </lineage>
</organism>
<dbReference type="Gene3D" id="1.25.40.10">
    <property type="entry name" value="Tetratricopeptide repeat domain"/>
    <property type="match status" value="1"/>
</dbReference>
<comment type="caution">
    <text evidence="3">The sequence shown here is derived from an EMBL/GenBank/DDBJ whole genome shotgun (WGS) entry which is preliminary data.</text>
</comment>
<proteinExistence type="predicted"/>
<dbReference type="STRING" id="23.BEL05_19560"/>
<evidence type="ECO:0000313" key="3">
    <source>
        <dbReference type="EMBL" id="OEG74630.1"/>
    </source>
</evidence>